<protein>
    <submittedName>
        <fullName evidence="1">Uncharacterized protein</fullName>
    </submittedName>
</protein>
<keyword evidence="2" id="KW-1185">Reference proteome</keyword>
<name>A0A9W5LI28_9BACI</name>
<reference evidence="1 2" key="1">
    <citation type="journal article" date="2014" name="Syst. Appl. Microbiol.">
        <title>Genomic insights into the taxonomic status of the three subspecies of Bacillus subtilis.</title>
        <authorList>
            <person name="Yi H."/>
            <person name="Chun J."/>
            <person name="Cha C.J."/>
        </authorList>
    </citation>
    <scope>NUCLEOTIDE SEQUENCE [LARGE SCALE GENOMIC DNA]</scope>
    <source>
        <strain evidence="1 2">KCTC 13429</strain>
    </source>
</reference>
<dbReference type="EMBL" id="AMXN01000004">
    <property type="protein sequence ID" value="ELS61076.1"/>
    <property type="molecule type" value="Genomic_DNA"/>
</dbReference>
<proteinExistence type="predicted"/>
<evidence type="ECO:0000313" key="2">
    <source>
        <dbReference type="Proteomes" id="UP000011182"/>
    </source>
</evidence>
<dbReference type="AlphaFoldDB" id="A0A9W5LI28"/>
<comment type="caution">
    <text evidence="1">The sequence shown here is derived from an EMBL/GenBank/DDBJ whole genome shotgun (WGS) entry which is preliminary data.</text>
</comment>
<sequence length="48" mass="5564">MIIVFIFGKFGEREKARHLLAFPEYENFISVLIKRSRGTGPTKLQQPV</sequence>
<dbReference type="Proteomes" id="UP000011182">
    <property type="component" value="Unassembled WGS sequence"/>
</dbReference>
<evidence type="ECO:0000313" key="1">
    <source>
        <dbReference type="EMBL" id="ELS61076.1"/>
    </source>
</evidence>
<gene>
    <name evidence="1" type="ORF">BSI_25360</name>
</gene>
<organism evidence="1 2">
    <name type="scientific">Bacillus inaquosorum KCTC 13429</name>
    <dbReference type="NCBI Taxonomy" id="1236548"/>
    <lineage>
        <taxon>Bacteria</taxon>
        <taxon>Bacillati</taxon>
        <taxon>Bacillota</taxon>
        <taxon>Bacilli</taxon>
        <taxon>Bacillales</taxon>
        <taxon>Bacillaceae</taxon>
        <taxon>Bacillus</taxon>
    </lineage>
</organism>
<accession>A0A9W5LI28</accession>